<keyword evidence="3" id="KW-1185">Reference proteome</keyword>
<dbReference type="PANTHER" id="PTHR43194:SF2">
    <property type="entry name" value="PEROXISOMAL MEMBRANE PROTEIN LPX1"/>
    <property type="match status" value="1"/>
</dbReference>
<sequence>MKKTIVFIHGMFQNPKSWEKWILYFTARGFNCIAPAWPSHVGDPAQLRANPPAGLGDLMLDDVISAMESTIRAAGGLNEDINEKPILIGHSVGGLLTQIFVNRNLASLGIAISPVAPNMMMTFDWPFFKNVAAITNPFKGDQPFKQTVESFHKNFCNTLSEQHARLAYEETATHDSRNILRGCLGSSAYIELDTPHVPLLFISGKEDQIIPHELVEKNSKAYTDENFRVEYREFANRSHYICGEQGWEEVAMQVFEWMEMQLSQVSKTSV</sequence>
<dbReference type="InterPro" id="IPR050228">
    <property type="entry name" value="Carboxylesterase_BioH"/>
</dbReference>
<evidence type="ECO:0000313" key="2">
    <source>
        <dbReference type="EMBL" id="MDJ1499411.1"/>
    </source>
</evidence>
<feature type="domain" description="AB hydrolase-1" evidence="1">
    <location>
        <begin position="5"/>
        <end position="251"/>
    </location>
</feature>
<keyword evidence="2" id="KW-0378">Hydrolase</keyword>
<dbReference type="PANTHER" id="PTHR43194">
    <property type="entry name" value="HYDROLASE ALPHA/BETA FOLD FAMILY"/>
    <property type="match status" value="1"/>
</dbReference>
<dbReference type="SUPFAM" id="SSF53474">
    <property type="entry name" value="alpha/beta-Hydrolases"/>
    <property type="match status" value="1"/>
</dbReference>
<gene>
    <name evidence="2" type="ORF">QNI22_02070</name>
</gene>
<dbReference type="AlphaFoldDB" id="A0AAE3UCI6"/>
<dbReference type="Pfam" id="PF12697">
    <property type="entry name" value="Abhydrolase_6"/>
    <property type="match status" value="1"/>
</dbReference>
<accession>A0AAE3UCI6</accession>
<proteinExistence type="predicted"/>
<organism evidence="2 3">
    <name type="scientific">Xanthocytophaga agilis</name>
    <dbReference type="NCBI Taxonomy" id="3048010"/>
    <lineage>
        <taxon>Bacteria</taxon>
        <taxon>Pseudomonadati</taxon>
        <taxon>Bacteroidota</taxon>
        <taxon>Cytophagia</taxon>
        <taxon>Cytophagales</taxon>
        <taxon>Rhodocytophagaceae</taxon>
        <taxon>Xanthocytophaga</taxon>
    </lineage>
</organism>
<protein>
    <submittedName>
        <fullName evidence="2">Alpha/beta hydrolase</fullName>
    </submittedName>
</protein>
<dbReference type="Proteomes" id="UP001232063">
    <property type="component" value="Unassembled WGS sequence"/>
</dbReference>
<evidence type="ECO:0000313" key="3">
    <source>
        <dbReference type="Proteomes" id="UP001232063"/>
    </source>
</evidence>
<name>A0AAE3UCI6_9BACT</name>
<evidence type="ECO:0000259" key="1">
    <source>
        <dbReference type="Pfam" id="PF12697"/>
    </source>
</evidence>
<dbReference type="RefSeq" id="WP_314508931.1">
    <property type="nucleotide sequence ID" value="NZ_JASJOU010000001.1"/>
</dbReference>
<dbReference type="InterPro" id="IPR000073">
    <property type="entry name" value="AB_hydrolase_1"/>
</dbReference>
<dbReference type="Gene3D" id="3.40.50.1820">
    <property type="entry name" value="alpha/beta hydrolase"/>
    <property type="match status" value="1"/>
</dbReference>
<dbReference type="GO" id="GO:0016787">
    <property type="term" value="F:hydrolase activity"/>
    <property type="evidence" value="ECO:0007669"/>
    <property type="project" value="UniProtKB-KW"/>
</dbReference>
<reference evidence="2" key="1">
    <citation type="submission" date="2023-05" db="EMBL/GenBank/DDBJ databases">
        <authorList>
            <person name="Zhang X."/>
        </authorList>
    </citation>
    <scope>NUCLEOTIDE SEQUENCE</scope>
    <source>
        <strain evidence="2">BD1B2-1</strain>
    </source>
</reference>
<comment type="caution">
    <text evidence="2">The sequence shown here is derived from an EMBL/GenBank/DDBJ whole genome shotgun (WGS) entry which is preliminary data.</text>
</comment>
<dbReference type="InterPro" id="IPR029058">
    <property type="entry name" value="AB_hydrolase_fold"/>
</dbReference>
<dbReference type="EMBL" id="JASJOU010000001">
    <property type="protein sequence ID" value="MDJ1499411.1"/>
    <property type="molecule type" value="Genomic_DNA"/>
</dbReference>